<dbReference type="Pfam" id="PF13405">
    <property type="entry name" value="EF-hand_6"/>
    <property type="match status" value="1"/>
</dbReference>
<accession>A0A0A2L7Z2</accession>
<dbReference type="InterPro" id="IPR050403">
    <property type="entry name" value="Myosin_RLC"/>
</dbReference>
<dbReference type="InterPro" id="IPR035969">
    <property type="entry name" value="Rab-GAP_TBC_sf"/>
</dbReference>
<evidence type="ECO:0000256" key="3">
    <source>
        <dbReference type="SAM" id="MobiDB-lite"/>
    </source>
</evidence>
<dbReference type="Pfam" id="PF00566">
    <property type="entry name" value="RabGAP-TBC"/>
    <property type="match status" value="1"/>
</dbReference>
<dbReference type="HOGENOM" id="CLU_022498_0_0_1"/>
<dbReference type="PhylomeDB" id="A0A0A2L7Z2"/>
<evidence type="ECO:0000256" key="1">
    <source>
        <dbReference type="ARBA" id="ARBA00022737"/>
    </source>
</evidence>
<feature type="region of interest" description="Disordered" evidence="3">
    <location>
        <begin position="285"/>
        <end position="315"/>
    </location>
</feature>
<dbReference type="AlphaFoldDB" id="A0A0A2L7Z2"/>
<feature type="domain" description="EF-hand" evidence="5">
    <location>
        <begin position="196"/>
        <end position="231"/>
    </location>
</feature>
<evidence type="ECO:0000256" key="2">
    <source>
        <dbReference type="ARBA" id="ARBA00022837"/>
    </source>
</evidence>
<feature type="domain" description="Rab-GAP TBC" evidence="4">
    <location>
        <begin position="441"/>
        <end position="672"/>
    </location>
</feature>
<dbReference type="PANTHER" id="PTHR23049">
    <property type="entry name" value="MYOSIN REGULATORY LIGHT CHAIN 2"/>
    <property type="match status" value="1"/>
</dbReference>
<keyword evidence="1" id="KW-0677">Repeat</keyword>
<dbReference type="GeneID" id="27674403"/>
<dbReference type="FunFam" id="1.10.472.80:FF:000026">
    <property type="entry name" value="Mitotic check point protein (Bub2)"/>
    <property type="match status" value="1"/>
</dbReference>
<dbReference type="Gene3D" id="1.10.8.270">
    <property type="entry name" value="putative rabgap domain of human tbc1 domain family member 14 like domains"/>
    <property type="match status" value="1"/>
</dbReference>
<feature type="compositionally biased region" description="Basic and acidic residues" evidence="3">
    <location>
        <begin position="67"/>
        <end position="76"/>
    </location>
</feature>
<dbReference type="SMART" id="SM00054">
    <property type="entry name" value="EFh"/>
    <property type="match status" value="2"/>
</dbReference>
<name>A0A0A2L7Z2_PENEN</name>
<proteinExistence type="predicted"/>
<feature type="domain" description="EF-hand" evidence="5">
    <location>
        <begin position="126"/>
        <end position="161"/>
    </location>
</feature>
<dbReference type="PROSITE" id="PS50086">
    <property type="entry name" value="TBC_RABGAP"/>
    <property type="match status" value="1"/>
</dbReference>
<feature type="region of interest" description="Disordered" evidence="3">
    <location>
        <begin position="1"/>
        <end position="108"/>
    </location>
</feature>
<feature type="region of interest" description="Disordered" evidence="3">
    <location>
        <begin position="518"/>
        <end position="555"/>
    </location>
</feature>
<dbReference type="VEuPathDB" id="FungiDB:PEXP_055730"/>
<dbReference type="SUPFAM" id="SSF47923">
    <property type="entry name" value="Ypt/Rab-GAP domain of gyp1p"/>
    <property type="match status" value="2"/>
</dbReference>
<dbReference type="SMART" id="SM00164">
    <property type="entry name" value="TBC"/>
    <property type="match status" value="1"/>
</dbReference>
<feature type="compositionally biased region" description="Low complexity" evidence="3">
    <location>
        <begin position="373"/>
        <end position="386"/>
    </location>
</feature>
<dbReference type="Gene3D" id="1.10.472.80">
    <property type="entry name" value="Ypt/Rab-GAP domain of gyp1p, domain 3"/>
    <property type="match status" value="1"/>
</dbReference>
<sequence>MANNPTFKPSPLSFGSPRASPFRRPSTPNSPPSASRTGGTPGSSPNRAYTPMVSPSKLNQSYTVEDGESRSPKSERPIPQPNFGRELPPSPTKGARSPGSLSPIFGTRTGGFTAPAGDAAGKLSAQQVREIREAFQVLDRDNDGLVDKDDVIDVLTTLGQDSSSSTLSRFFPPGSDQTMNFPTFLNTLSGLMASMSPSQELLNALAAFDDDDNGQIDATELRDALLHTSPEDGEERLTERQIDEVFSGFIGRPAFIGRGAKSGGMGKRGEVFQYHDFVRSVMGGENGNNAKREGDAAHPSWALGVPGPDTPASPRTMRTLRKIQSHQVLSTSSALIAQTQASRQSGSHEADPGSAATPGAATRARAHRRARSNSDAASREAAATPPVTQRRPARKTGSGIGIKRSLLENFLRDGPQSSDPHEGLRELKYLVLSSRVDADGDGMSPYRIYLWLVLLDIPPMPTDDYLALIHRGRSPAYAKIRNDTFRTLATDPLFKRRVTEASLIRLLNAVAWKLHDSRPKSRSRPTSSRRRDMELLGNAPPSIEEESPFGGELEKVSHSPTTDSAMYVQGMNVLCAPFLYAGRSEVEAFALFHYFVTRECPGYIRGAMDGVHKGLRLVDRCLEIVEPKLAAYLFSKGMHAELYAFPSVLTLCACTPPLPEVLHLWDFLFAYGPHLNILCIVAQLIRMRDLIFESPSPNKILRSFPPLDAKEIIALTVLLVRKIPEDLYAEMISHAK</sequence>
<evidence type="ECO:0000313" key="6">
    <source>
        <dbReference type="EMBL" id="KGO61803.1"/>
    </source>
</evidence>
<reference evidence="6 7" key="1">
    <citation type="journal article" date="2015" name="Mol. Plant Microbe Interact.">
        <title>Genome, transcriptome, and functional analyses of Penicillium expansum provide new insights into secondary metabolism and pathogenicity.</title>
        <authorList>
            <person name="Ballester A.R."/>
            <person name="Marcet-Houben M."/>
            <person name="Levin E."/>
            <person name="Sela N."/>
            <person name="Selma-Lazaro C."/>
            <person name="Carmona L."/>
            <person name="Wisniewski M."/>
            <person name="Droby S."/>
            <person name="Gonzalez-Candelas L."/>
            <person name="Gabaldon T."/>
        </authorList>
    </citation>
    <scope>NUCLEOTIDE SEQUENCE [LARGE SCALE GENOMIC DNA]</scope>
    <source>
        <strain evidence="6 7">MD-8</strain>
    </source>
</reference>
<dbReference type="CDD" id="cd00051">
    <property type="entry name" value="EFh"/>
    <property type="match status" value="1"/>
</dbReference>
<gene>
    <name evidence="6" type="ORF">PEX2_017090</name>
</gene>
<dbReference type="PROSITE" id="PS00018">
    <property type="entry name" value="EF_HAND_1"/>
    <property type="match status" value="2"/>
</dbReference>
<dbReference type="InterPro" id="IPR011992">
    <property type="entry name" value="EF-hand-dom_pair"/>
</dbReference>
<dbReference type="FunFam" id="1.10.238.10:FF:000003">
    <property type="entry name" value="Calmodulin A"/>
    <property type="match status" value="1"/>
</dbReference>
<dbReference type="InterPro" id="IPR000195">
    <property type="entry name" value="Rab-GAP-TBC_dom"/>
</dbReference>
<feature type="compositionally biased region" description="Polar residues" evidence="3">
    <location>
        <begin position="32"/>
        <end position="47"/>
    </location>
</feature>
<dbReference type="OrthoDB" id="10263206at2759"/>
<dbReference type="InterPro" id="IPR018247">
    <property type="entry name" value="EF_Hand_1_Ca_BS"/>
</dbReference>
<dbReference type="Proteomes" id="UP000030143">
    <property type="component" value="Unassembled WGS sequence"/>
</dbReference>
<evidence type="ECO:0000259" key="4">
    <source>
        <dbReference type="PROSITE" id="PS50086"/>
    </source>
</evidence>
<dbReference type="Gene3D" id="1.10.238.10">
    <property type="entry name" value="EF-hand"/>
    <property type="match status" value="1"/>
</dbReference>
<dbReference type="SUPFAM" id="SSF47473">
    <property type="entry name" value="EF-hand"/>
    <property type="match status" value="1"/>
</dbReference>
<keyword evidence="2" id="KW-0106">Calcium</keyword>
<protein>
    <submittedName>
        <fullName evidence="6">Calcium-binding EF-hand</fullName>
    </submittedName>
</protein>
<organism evidence="6 7">
    <name type="scientific">Penicillium expansum</name>
    <name type="common">Blue mold rot fungus</name>
    <dbReference type="NCBI Taxonomy" id="27334"/>
    <lineage>
        <taxon>Eukaryota</taxon>
        <taxon>Fungi</taxon>
        <taxon>Dikarya</taxon>
        <taxon>Ascomycota</taxon>
        <taxon>Pezizomycotina</taxon>
        <taxon>Eurotiomycetes</taxon>
        <taxon>Eurotiomycetidae</taxon>
        <taxon>Eurotiales</taxon>
        <taxon>Aspergillaceae</taxon>
        <taxon>Penicillium</taxon>
    </lineage>
</organism>
<feature type="compositionally biased region" description="Low complexity" evidence="3">
    <location>
        <begin position="352"/>
        <end position="363"/>
    </location>
</feature>
<evidence type="ECO:0000259" key="5">
    <source>
        <dbReference type="PROSITE" id="PS50222"/>
    </source>
</evidence>
<evidence type="ECO:0000313" key="7">
    <source>
        <dbReference type="Proteomes" id="UP000030143"/>
    </source>
</evidence>
<keyword evidence="7" id="KW-1185">Reference proteome</keyword>
<dbReference type="STRING" id="27334.A0A0A2L7Z2"/>
<feature type="region of interest" description="Disordered" evidence="3">
    <location>
        <begin position="338"/>
        <end position="399"/>
    </location>
</feature>
<dbReference type="RefSeq" id="XP_016602501.1">
    <property type="nucleotide sequence ID" value="XM_016738984.1"/>
</dbReference>
<dbReference type="InterPro" id="IPR002048">
    <property type="entry name" value="EF_hand_dom"/>
</dbReference>
<dbReference type="EMBL" id="JQFZ01000029">
    <property type="protein sequence ID" value="KGO61803.1"/>
    <property type="molecule type" value="Genomic_DNA"/>
</dbReference>
<dbReference type="GO" id="GO:0005509">
    <property type="term" value="F:calcium ion binding"/>
    <property type="evidence" value="ECO:0007669"/>
    <property type="project" value="InterPro"/>
</dbReference>
<comment type="caution">
    <text evidence="6">The sequence shown here is derived from an EMBL/GenBank/DDBJ whole genome shotgun (WGS) entry which is preliminary data.</text>
</comment>
<dbReference type="PROSITE" id="PS50222">
    <property type="entry name" value="EF_HAND_2"/>
    <property type="match status" value="2"/>
</dbReference>